<feature type="domain" description="Peptidase S33 tripeptidyl aminopeptidase-like C-terminal" evidence="1">
    <location>
        <begin position="187"/>
        <end position="264"/>
    </location>
</feature>
<dbReference type="RefSeq" id="XP_007913950.1">
    <property type="nucleotide sequence ID" value="XM_007915759.1"/>
</dbReference>
<dbReference type="InterPro" id="IPR013595">
    <property type="entry name" value="Pept_S33_TAP-like_C"/>
</dbReference>
<dbReference type="Proteomes" id="UP000014074">
    <property type="component" value="Unassembled WGS sequence"/>
</dbReference>
<gene>
    <name evidence="2" type="ORF">UCRPA7_3195</name>
</gene>
<proteinExistence type="predicted"/>
<sequence length="279" mass="30884">MIFSSETVSMFPDKVDKVVLDGVQNPHEYYNAYADFEEWTQSDEVFSGIFKGCAANPEVCPLARDNATAEELEESVWDLFDKVRTHPIPVGNWLIDETVLHNMVAQSFYSASAWPNLTTALYMLLSGEIDEQSIIDFSGVESLEAQGTLSMSTIGIHCLDRAARAKTWDEFLPAAHLIMNTSKAMGGAAMSLSMACAQWDIDPTERYQGDFQVRTKNPILVMGNSYDAHTPIRSAHNVSSGLEGSVVLEVDGYRLTGVINPSACTFRGSFKLLVEWYPT</sequence>
<dbReference type="OrthoDB" id="425534at2759"/>
<dbReference type="eggNOG" id="ENOG502RZ4D">
    <property type="taxonomic scope" value="Eukaryota"/>
</dbReference>
<accession>R8BPJ9</accession>
<reference evidence="3" key="1">
    <citation type="journal article" date="2013" name="Genome Announc.">
        <title>Draft genome sequence of the ascomycete Phaeoacremonium aleophilum strain UCR-PA7, a causal agent of the esca disease complex in grapevines.</title>
        <authorList>
            <person name="Blanco-Ulate B."/>
            <person name="Rolshausen P."/>
            <person name="Cantu D."/>
        </authorList>
    </citation>
    <scope>NUCLEOTIDE SEQUENCE [LARGE SCALE GENOMIC DNA]</scope>
    <source>
        <strain evidence="3">UCR-PA7</strain>
    </source>
</reference>
<dbReference type="EMBL" id="KB933035">
    <property type="protein sequence ID" value="EOO01308.1"/>
    <property type="molecule type" value="Genomic_DNA"/>
</dbReference>
<organism evidence="2 3">
    <name type="scientific">Phaeoacremonium minimum (strain UCR-PA7)</name>
    <name type="common">Esca disease fungus</name>
    <name type="synonym">Togninia minima</name>
    <dbReference type="NCBI Taxonomy" id="1286976"/>
    <lineage>
        <taxon>Eukaryota</taxon>
        <taxon>Fungi</taxon>
        <taxon>Dikarya</taxon>
        <taxon>Ascomycota</taxon>
        <taxon>Pezizomycotina</taxon>
        <taxon>Sordariomycetes</taxon>
        <taxon>Sordariomycetidae</taxon>
        <taxon>Togniniales</taxon>
        <taxon>Togniniaceae</taxon>
        <taxon>Phaeoacremonium</taxon>
    </lineage>
</organism>
<protein>
    <submittedName>
        <fullName evidence="2">Putative peptidase tripeptidyl-peptidase protein</fullName>
    </submittedName>
</protein>
<dbReference type="HOGENOM" id="CLU_013364_1_1_1"/>
<name>R8BPJ9_PHAM7</name>
<dbReference type="Pfam" id="PF08386">
    <property type="entry name" value="Abhydrolase_4"/>
    <property type="match status" value="1"/>
</dbReference>
<evidence type="ECO:0000259" key="1">
    <source>
        <dbReference type="Pfam" id="PF08386"/>
    </source>
</evidence>
<dbReference type="AlphaFoldDB" id="R8BPJ9"/>
<dbReference type="GeneID" id="19323520"/>
<keyword evidence="3" id="KW-1185">Reference proteome</keyword>
<evidence type="ECO:0000313" key="3">
    <source>
        <dbReference type="Proteomes" id="UP000014074"/>
    </source>
</evidence>
<evidence type="ECO:0000313" key="2">
    <source>
        <dbReference type="EMBL" id="EOO01308.1"/>
    </source>
</evidence>
<dbReference type="KEGG" id="tmn:UCRPA7_3195"/>